<dbReference type="InterPro" id="IPR036047">
    <property type="entry name" value="F-box-like_dom_sf"/>
</dbReference>
<organism evidence="3 4">
    <name type="scientific">Urochloa decumbens</name>
    <dbReference type="NCBI Taxonomy" id="240449"/>
    <lineage>
        <taxon>Eukaryota</taxon>
        <taxon>Viridiplantae</taxon>
        <taxon>Streptophyta</taxon>
        <taxon>Embryophyta</taxon>
        <taxon>Tracheophyta</taxon>
        <taxon>Spermatophyta</taxon>
        <taxon>Magnoliopsida</taxon>
        <taxon>Liliopsida</taxon>
        <taxon>Poales</taxon>
        <taxon>Poaceae</taxon>
        <taxon>PACMAD clade</taxon>
        <taxon>Panicoideae</taxon>
        <taxon>Panicodae</taxon>
        <taxon>Paniceae</taxon>
        <taxon>Melinidinae</taxon>
        <taxon>Urochloa</taxon>
    </lineage>
</organism>
<dbReference type="SUPFAM" id="SSF81383">
    <property type="entry name" value="F-box domain"/>
    <property type="match status" value="1"/>
</dbReference>
<evidence type="ECO:0000313" key="3">
    <source>
        <dbReference type="EMBL" id="CAL5066133.1"/>
    </source>
</evidence>
<dbReference type="InterPro" id="IPR017451">
    <property type="entry name" value="F-box-assoc_interact_dom"/>
</dbReference>
<evidence type="ECO:0000259" key="2">
    <source>
        <dbReference type="PROSITE" id="PS50181"/>
    </source>
</evidence>
<dbReference type="Pfam" id="PF12937">
    <property type="entry name" value="F-box-like"/>
    <property type="match status" value="1"/>
</dbReference>
<keyword evidence="4" id="KW-1185">Reference proteome</keyword>
<dbReference type="PANTHER" id="PTHR31111:SF133">
    <property type="entry name" value="OS07G0196600 PROTEIN"/>
    <property type="match status" value="1"/>
</dbReference>
<dbReference type="InterPro" id="IPR013187">
    <property type="entry name" value="F-box-assoc_dom_typ3"/>
</dbReference>
<dbReference type="NCBIfam" id="TIGR01640">
    <property type="entry name" value="F_box_assoc_1"/>
    <property type="match status" value="1"/>
</dbReference>
<dbReference type="PANTHER" id="PTHR31111">
    <property type="entry name" value="BNAA05G37150D PROTEIN-RELATED"/>
    <property type="match status" value="1"/>
</dbReference>
<dbReference type="Gene3D" id="1.20.1280.50">
    <property type="match status" value="1"/>
</dbReference>
<dbReference type="Proteomes" id="UP001497457">
    <property type="component" value="Chromosome 5rd"/>
</dbReference>
<evidence type="ECO:0000256" key="1">
    <source>
        <dbReference type="SAM" id="MobiDB-lite"/>
    </source>
</evidence>
<feature type="region of interest" description="Disordered" evidence="1">
    <location>
        <begin position="1"/>
        <end position="21"/>
    </location>
</feature>
<dbReference type="EMBL" id="OZ075115">
    <property type="protein sequence ID" value="CAL5066133.1"/>
    <property type="molecule type" value="Genomic_DNA"/>
</dbReference>
<dbReference type="InterPro" id="IPR001810">
    <property type="entry name" value="F-box_dom"/>
</dbReference>
<reference evidence="3" key="1">
    <citation type="submission" date="2024-10" db="EMBL/GenBank/DDBJ databases">
        <authorList>
            <person name="Ryan C."/>
        </authorList>
    </citation>
    <scope>NUCLEOTIDE SEQUENCE [LARGE SCALE GENOMIC DNA]</scope>
</reference>
<name>A0ABC9F0V9_9POAL</name>
<dbReference type="SMART" id="SM00256">
    <property type="entry name" value="FBOX"/>
    <property type="match status" value="1"/>
</dbReference>
<evidence type="ECO:0000313" key="4">
    <source>
        <dbReference type="Proteomes" id="UP001497457"/>
    </source>
</evidence>
<dbReference type="PROSITE" id="PS50181">
    <property type="entry name" value="FBOX"/>
    <property type="match status" value="1"/>
</dbReference>
<dbReference type="Pfam" id="PF08268">
    <property type="entry name" value="FBA_3"/>
    <property type="match status" value="1"/>
</dbReference>
<sequence>MASPPRSRSPPVTRAMRARAAASSERIPPDVLFDVLLRLPARDLCRLRAVCRSWRALTSGDALFAEAHAAAHPGPLFLAKFRDDKSSVYVVDLSGNALKRVAGVGGGPYHHLLCTSLNLACLATDWNRCSVLNPATGAVRVLPESPAEEHANRVNLSNPYTFFALGRVAATGEHKVLRMFNRLGFHNGGQQVFEVFTVNGGDGDARWRGRQGPGLFIDECSGVVVDGVVYFLTSRVYEGVRCGIRPDYIVSFDLGTEEWRSDLRGPISSNAGDRKVPHYTRCDLSLAELKGSLVLADHREQPMSMDLWFLSDVGNGLWAKEYHIRTHSIISRLVGEYHLKPLLLLDHGRLVFHLAVKGLLLVCDPGTDTFAEVGIRCLDSVGVYTGNLLSLGEGDMV</sequence>
<feature type="domain" description="F-box" evidence="2">
    <location>
        <begin position="21"/>
        <end position="67"/>
    </location>
</feature>
<accession>A0ABC9F0V9</accession>
<gene>
    <name evidence="3" type="ORF">URODEC1_LOCUS100282</name>
</gene>
<protein>
    <recommendedName>
        <fullName evidence="2">F-box domain-containing protein</fullName>
    </recommendedName>
</protein>
<dbReference type="AlphaFoldDB" id="A0ABC9F0V9"/>
<dbReference type="CDD" id="cd22157">
    <property type="entry name" value="F-box_AtFBW1-like"/>
    <property type="match status" value="1"/>
</dbReference>
<proteinExistence type="predicted"/>